<organism evidence="2 3">
    <name type="scientific">Panagrellus redivivus</name>
    <name type="common">Microworm</name>
    <dbReference type="NCBI Taxonomy" id="6233"/>
    <lineage>
        <taxon>Eukaryota</taxon>
        <taxon>Metazoa</taxon>
        <taxon>Ecdysozoa</taxon>
        <taxon>Nematoda</taxon>
        <taxon>Chromadorea</taxon>
        <taxon>Rhabditida</taxon>
        <taxon>Tylenchina</taxon>
        <taxon>Panagrolaimomorpha</taxon>
        <taxon>Panagrolaimoidea</taxon>
        <taxon>Panagrolaimidae</taxon>
        <taxon>Panagrellus</taxon>
    </lineage>
</organism>
<accession>A0A7E4UTT6</accession>
<dbReference type="InterPro" id="IPR012816">
    <property type="entry name" value="NADAR"/>
</dbReference>
<name>A0A7E4UTT6_PANRE</name>
<evidence type="ECO:0000313" key="3">
    <source>
        <dbReference type="WBParaSite" id="Pan_g12774.t1"/>
    </source>
</evidence>
<evidence type="ECO:0000259" key="1">
    <source>
        <dbReference type="Pfam" id="PF08719"/>
    </source>
</evidence>
<feature type="domain" description="NADAR" evidence="1">
    <location>
        <begin position="51"/>
        <end position="194"/>
    </location>
</feature>
<dbReference type="WBParaSite" id="Pan_g12774.t1">
    <property type="protein sequence ID" value="Pan_g12774.t1"/>
    <property type="gene ID" value="Pan_g12774"/>
</dbReference>
<dbReference type="AlphaFoldDB" id="A0A7E4UTT6"/>
<dbReference type="CDD" id="cd15457">
    <property type="entry name" value="NADAR"/>
    <property type="match status" value="1"/>
</dbReference>
<protein>
    <submittedName>
        <fullName evidence="3">NADAR domain-containing protein</fullName>
    </submittedName>
</protein>
<dbReference type="SUPFAM" id="SSF143990">
    <property type="entry name" value="YbiA-like"/>
    <property type="match status" value="1"/>
</dbReference>
<dbReference type="NCBIfam" id="TIGR02464">
    <property type="entry name" value="ribofla_fusion"/>
    <property type="match status" value="1"/>
</dbReference>
<dbReference type="Pfam" id="PF08719">
    <property type="entry name" value="NADAR"/>
    <property type="match status" value="1"/>
</dbReference>
<reference evidence="3" key="2">
    <citation type="submission" date="2020-10" db="UniProtKB">
        <authorList>
            <consortium name="WormBaseParasite"/>
        </authorList>
    </citation>
    <scope>IDENTIFICATION</scope>
</reference>
<reference evidence="2" key="1">
    <citation type="journal article" date="2013" name="Genetics">
        <title>The draft genome and transcriptome of Panagrellus redivivus are shaped by the harsh demands of a free-living lifestyle.</title>
        <authorList>
            <person name="Srinivasan J."/>
            <person name="Dillman A.R."/>
            <person name="Macchietto M.G."/>
            <person name="Heikkinen L."/>
            <person name="Lakso M."/>
            <person name="Fracchia K.M."/>
            <person name="Antoshechkin I."/>
            <person name="Mortazavi A."/>
            <person name="Wong G."/>
            <person name="Sternberg P.W."/>
        </authorList>
    </citation>
    <scope>NUCLEOTIDE SEQUENCE [LARGE SCALE GENOMIC DNA]</scope>
    <source>
        <strain evidence="2">MT8872</strain>
    </source>
</reference>
<sequence>MNLAFDKASIADITVSLQQQLAPSAQNHASFETPKMVTSTDGHSLALFYDTVFSNFYPCEIYTEGIKFTCSEQYFMYKKALFFNDPQTAKKILEAKNPMTMKLLGRQVKNFDENKWKLVAMQVMKRACYFKFDQNDDLRGELFKTAGSTLVEASPTDTIWGVGLGEDDKRICDVKQWRGRNQLGYLLTALREELMRVYGIRHVRAA</sequence>
<dbReference type="InterPro" id="IPR037238">
    <property type="entry name" value="YbiA-like_sf"/>
</dbReference>
<proteinExistence type="predicted"/>
<dbReference type="Gene3D" id="1.10.357.40">
    <property type="entry name" value="YbiA-like"/>
    <property type="match status" value="1"/>
</dbReference>
<dbReference type="Proteomes" id="UP000492821">
    <property type="component" value="Unassembled WGS sequence"/>
</dbReference>
<evidence type="ECO:0000313" key="2">
    <source>
        <dbReference type="Proteomes" id="UP000492821"/>
    </source>
</evidence>
<keyword evidence="2" id="KW-1185">Reference proteome</keyword>